<dbReference type="InterPro" id="IPR026555">
    <property type="entry name" value="NSL3/Tex30"/>
</dbReference>
<dbReference type="EMBL" id="VTPX01000013">
    <property type="protein sequence ID" value="KAA0016136.1"/>
    <property type="molecule type" value="Genomic_DNA"/>
</dbReference>
<sequence length="264" mass="29135">MVREPRCVRLRCCDSQEPNREASMAKQAVPPTLDIQDSERLRVALSRGDGSRHETALGSVTVEGKATGARLVLCHGAGGGHESTFLTELRQRLAASGIQVVALEFAYMATARREGRRRPPPKIDTLMAELTEWRRVLMELDDGMPLWLGGKSMGGRVASLLATRIALAGLVLFGYPFHPPGKPTRLRLEHWPQIACPVLLFQGTRDPFGRRDEVEGYELPVQVECHFMDGGDHDWQVPKRCAHTQSTLIDEATGHVARRLGASG</sequence>
<organism evidence="2 3">
    <name type="scientific">Salinicola corii</name>
    <dbReference type="NCBI Taxonomy" id="2606937"/>
    <lineage>
        <taxon>Bacteria</taxon>
        <taxon>Pseudomonadati</taxon>
        <taxon>Pseudomonadota</taxon>
        <taxon>Gammaproteobacteria</taxon>
        <taxon>Oceanospirillales</taxon>
        <taxon>Halomonadaceae</taxon>
        <taxon>Salinicola</taxon>
    </lineage>
</organism>
<comment type="caution">
    <text evidence="2">The sequence shown here is derived from an EMBL/GenBank/DDBJ whole genome shotgun (WGS) entry which is preliminary data.</text>
</comment>
<gene>
    <name evidence="2" type="ORF">F0A16_18070</name>
</gene>
<dbReference type="Gene3D" id="3.40.50.1820">
    <property type="entry name" value="alpha/beta hydrolase"/>
    <property type="match status" value="1"/>
</dbReference>
<keyword evidence="3" id="KW-1185">Reference proteome</keyword>
<dbReference type="InterPro" id="IPR029058">
    <property type="entry name" value="AB_hydrolase_fold"/>
</dbReference>
<accession>A0A640WAH9</accession>
<dbReference type="GO" id="GO:0016787">
    <property type="term" value="F:hydrolase activity"/>
    <property type="evidence" value="ECO:0007669"/>
    <property type="project" value="UniProtKB-KW"/>
</dbReference>
<proteinExistence type="predicted"/>
<name>A0A640WAH9_9GAMM</name>
<dbReference type="PANTHER" id="PTHR13136">
    <property type="entry name" value="TESTIS DEVELOPMENT PROTEIN PRTD"/>
    <property type="match status" value="1"/>
</dbReference>
<evidence type="ECO:0000313" key="2">
    <source>
        <dbReference type="EMBL" id="KAA0016136.1"/>
    </source>
</evidence>
<dbReference type="Proteomes" id="UP000466024">
    <property type="component" value="Unassembled WGS sequence"/>
</dbReference>
<feature type="domain" description="KANL3/Tex30 alpha/beta hydrolase-like" evidence="1">
    <location>
        <begin position="69"/>
        <end position="257"/>
    </location>
</feature>
<evidence type="ECO:0000313" key="3">
    <source>
        <dbReference type="Proteomes" id="UP000466024"/>
    </source>
</evidence>
<dbReference type="SUPFAM" id="SSF53474">
    <property type="entry name" value="alpha/beta-Hydrolases"/>
    <property type="match status" value="1"/>
</dbReference>
<keyword evidence="2" id="KW-0378">Hydrolase</keyword>
<evidence type="ECO:0000259" key="1">
    <source>
        <dbReference type="Pfam" id="PF20408"/>
    </source>
</evidence>
<dbReference type="Pfam" id="PF20408">
    <property type="entry name" value="Abhydrolase_11"/>
    <property type="match status" value="1"/>
</dbReference>
<protein>
    <submittedName>
        <fullName evidence="2">Dienelactone hydrolase</fullName>
    </submittedName>
</protein>
<dbReference type="AlphaFoldDB" id="A0A640WAH9"/>
<dbReference type="InterPro" id="IPR046879">
    <property type="entry name" value="KANL3/Tex30_Abhydrolase"/>
</dbReference>
<dbReference type="PANTHER" id="PTHR13136:SF11">
    <property type="entry name" value="TESTIS-EXPRESSED PROTEIN 30"/>
    <property type="match status" value="1"/>
</dbReference>
<reference evidence="2 3" key="1">
    <citation type="submission" date="2019-08" db="EMBL/GenBank/DDBJ databases">
        <title>Bioinformatics analysis of the strain L3 and L5.</title>
        <authorList>
            <person name="Li X."/>
        </authorList>
    </citation>
    <scope>NUCLEOTIDE SEQUENCE [LARGE SCALE GENOMIC DNA]</scope>
    <source>
        <strain evidence="2 3">L3</strain>
    </source>
</reference>